<evidence type="ECO:0000313" key="4">
    <source>
        <dbReference type="Proteomes" id="UP001221898"/>
    </source>
</evidence>
<dbReference type="Pfam" id="PF13424">
    <property type="entry name" value="TPR_12"/>
    <property type="match status" value="2"/>
</dbReference>
<dbReference type="EMBL" id="JAINUG010000090">
    <property type="protein sequence ID" value="KAJ8398470.1"/>
    <property type="molecule type" value="Genomic_DNA"/>
</dbReference>
<feature type="region of interest" description="Disordered" evidence="2">
    <location>
        <begin position="1"/>
        <end position="24"/>
    </location>
</feature>
<dbReference type="SUPFAM" id="SSF48452">
    <property type="entry name" value="TPR-like"/>
    <property type="match status" value="2"/>
</dbReference>
<proteinExistence type="predicted"/>
<feature type="compositionally biased region" description="Polar residues" evidence="2">
    <location>
        <begin position="463"/>
        <end position="472"/>
    </location>
</feature>
<dbReference type="AlphaFoldDB" id="A0AAD7S9J4"/>
<organism evidence="3 4">
    <name type="scientific">Aldrovandia affinis</name>
    <dbReference type="NCBI Taxonomy" id="143900"/>
    <lineage>
        <taxon>Eukaryota</taxon>
        <taxon>Metazoa</taxon>
        <taxon>Chordata</taxon>
        <taxon>Craniata</taxon>
        <taxon>Vertebrata</taxon>
        <taxon>Euteleostomi</taxon>
        <taxon>Actinopterygii</taxon>
        <taxon>Neopterygii</taxon>
        <taxon>Teleostei</taxon>
        <taxon>Notacanthiformes</taxon>
        <taxon>Halosauridae</taxon>
        <taxon>Aldrovandia</taxon>
    </lineage>
</organism>
<comment type="caution">
    <text evidence="3">The sequence shown here is derived from an EMBL/GenBank/DDBJ whole genome shotgun (WGS) entry which is preliminary data.</text>
</comment>
<protein>
    <recommendedName>
        <fullName evidence="5">Tetratricopeptide repeat protein 24</fullName>
    </recommendedName>
</protein>
<reference evidence="3" key="1">
    <citation type="journal article" date="2023" name="Science">
        <title>Genome structures resolve the early diversification of teleost fishes.</title>
        <authorList>
            <person name="Parey E."/>
            <person name="Louis A."/>
            <person name="Montfort J."/>
            <person name="Bouchez O."/>
            <person name="Roques C."/>
            <person name="Iampietro C."/>
            <person name="Lluch J."/>
            <person name="Castinel A."/>
            <person name="Donnadieu C."/>
            <person name="Desvignes T."/>
            <person name="Floi Bucao C."/>
            <person name="Jouanno E."/>
            <person name="Wen M."/>
            <person name="Mejri S."/>
            <person name="Dirks R."/>
            <person name="Jansen H."/>
            <person name="Henkel C."/>
            <person name="Chen W.J."/>
            <person name="Zahm M."/>
            <person name="Cabau C."/>
            <person name="Klopp C."/>
            <person name="Thompson A.W."/>
            <person name="Robinson-Rechavi M."/>
            <person name="Braasch I."/>
            <person name="Lecointre G."/>
            <person name="Bobe J."/>
            <person name="Postlethwait J.H."/>
            <person name="Berthelot C."/>
            <person name="Roest Crollius H."/>
            <person name="Guiguen Y."/>
        </authorList>
    </citation>
    <scope>NUCLEOTIDE SEQUENCE</scope>
    <source>
        <strain evidence="3">NC1722</strain>
    </source>
</reference>
<feature type="compositionally biased region" description="Basic residues" evidence="2">
    <location>
        <begin position="11"/>
        <end position="21"/>
    </location>
</feature>
<evidence type="ECO:0000256" key="1">
    <source>
        <dbReference type="PROSITE-ProRule" id="PRU00339"/>
    </source>
</evidence>
<dbReference type="SMART" id="SM00028">
    <property type="entry name" value="TPR"/>
    <property type="match status" value="5"/>
</dbReference>
<dbReference type="InterPro" id="IPR019734">
    <property type="entry name" value="TPR_rpt"/>
</dbReference>
<name>A0AAD7S9J4_9TELE</name>
<sequence>MASDGSSPQQGRRKKKSSRSKKVVEAPEVLEVQADIEGLTASGHGALLRGDCTEALGFFKQAFKASLELKETRVQRACAFNVGAAYVEAGKPQKGLDFLKRAQPGERGDRVADLQFNLGAAHVALKDPAQAAGHYLQAAQLYRSQGEGCSEGDSCMKLAHCHLLVQDWTQAAQSLQRAGESYRVAGRLDSAAVALKEAGNRMLQSDDFTEDDIIAVLTECLELTVSVKDEETLGKLYNDLGLSFSQLKLFQEAAECFDRALPLARAKPRRLAVVLQNLGAVHNTLAQYQQALDYHREAATLHGSLGSRSAQGQCFSNLAFALSQLGDHEEAGENYLHALQAFKDTDDHKGQWQACEGLGAARLRMGDPKKATLYYKQALGLLSKCKDIPGTVQERLVNKLSDALQYRLSLQNRASNGRGLGPSPSQRSPYENKPFFRRGPQDGQRVPGIKGVRASALPHTLDFNRQPSTEASNGHREEGGSQRVAHAAEQGTEMRGPAAQREEGDGDNVLAATDSGSQISDPLMEQPNYHTALPEANRNLNNTYLQPDPHYQNQALSEPLRLTQHSEHLYETIKQRTTEISDPPLAQSSELSLSERTGSEEATWASKWKSRVCIVM</sequence>
<feature type="repeat" description="TPR" evidence="1">
    <location>
        <begin position="234"/>
        <end position="267"/>
    </location>
</feature>
<feature type="region of interest" description="Disordered" evidence="2">
    <location>
        <begin position="413"/>
        <end position="518"/>
    </location>
</feature>
<evidence type="ECO:0000313" key="3">
    <source>
        <dbReference type="EMBL" id="KAJ8398470.1"/>
    </source>
</evidence>
<evidence type="ECO:0000256" key="2">
    <source>
        <dbReference type="SAM" id="MobiDB-lite"/>
    </source>
</evidence>
<gene>
    <name evidence="3" type="ORF">AAFF_G00427250</name>
</gene>
<evidence type="ECO:0008006" key="5">
    <source>
        <dbReference type="Google" id="ProtNLM"/>
    </source>
</evidence>
<accession>A0AAD7S9J4</accession>
<dbReference type="PANTHER" id="PTHR47050">
    <property type="entry name" value="TETRATRICOPEPTIDE REPEAT PROTEIN 24"/>
    <property type="match status" value="1"/>
</dbReference>
<dbReference type="PANTHER" id="PTHR47050:SF2">
    <property type="entry name" value="TETRATRICOPEPTIDE REPEAT PROTEIN 24"/>
    <property type="match status" value="1"/>
</dbReference>
<dbReference type="Proteomes" id="UP001221898">
    <property type="component" value="Unassembled WGS sequence"/>
</dbReference>
<dbReference type="PROSITE" id="PS50005">
    <property type="entry name" value="TPR"/>
    <property type="match status" value="1"/>
</dbReference>
<dbReference type="InterPro" id="IPR011990">
    <property type="entry name" value="TPR-like_helical_dom_sf"/>
</dbReference>
<keyword evidence="4" id="KW-1185">Reference proteome</keyword>
<keyword evidence="1" id="KW-0802">TPR repeat</keyword>
<dbReference type="InterPro" id="IPR024812">
    <property type="entry name" value="TPR_24"/>
</dbReference>
<dbReference type="Gene3D" id="1.25.40.10">
    <property type="entry name" value="Tetratricopeptide repeat domain"/>
    <property type="match status" value="2"/>
</dbReference>
<feature type="compositionally biased region" description="Polar residues" evidence="2">
    <location>
        <begin position="1"/>
        <end position="10"/>
    </location>
</feature>